<dbReference type="PROSITE" id="PS00939">
    <property type="entry name" value="RIBOSOMAL_L1E"/>
    <property type="match status" value="1"/>
</dbReference>
<evidence type="ECO:0000259" key="6">
    <source>
        <dbReference type="Pfam" id="PF14374"/>
    </source>
</evidence>
<dbReference type="InterPro" id="IPR023574">
    <property type="entry name" value="Ribosomal_uL4_dom_sf"/>
</dbReference>
<organism evidence="7 8">
    <name type="scientific">Brassica napus</name>
    <name type="common">Rape</name>
    <dbReference type="NCBI Taxonomy" id="3708"/>
    <lineage>
        <taxon>Eukaryota</taxon>
        <taxon>Viridiplantae</taxon>
        <taxon>Streptophyta</taxon>
        <taxon>Embryophyta</taxon>
        <taxon>Tracheophyta</taxon>
        <taxon>Spermatophyta</taxon>
        <taxon>Magnoliopsida</taxon>
        <taxon>eudicotyledons</taxon>
        <taxon>Gunneridae</taxon>
        <taxon>Pentapetalae</taxon>
        <taxon>rosids</taxon>
        <taxon>malvids</taxon>
        <taxon>Brassicales</taxon>
        <taxon>Brassicaceae</taxon>
        <taxon>Brassiceae</taxon>
        <taxon>Brassica</taxon>
    </lineage>
</organism>
<dbReference type="InterPro" id="IPR002136">
    <property type="entry name" value="Ribosomal_uL4"/>
</dbReference>
<dbReference type="SUPFAM" id="SSF52166">
    <property type="entry name" value="Ribosomal protein L4"/>
    <property type="match status" value="1"/>
</dbReference>
<evidence type="ECO:0000313" key="7">
    <source>
        <dbReference type="EMBL" id="KAH0891088.1"/>
    </source>
</evidence>
<protein>
    <recommendedName>
        <fullName evidence="6">Large ribosomal subunit protein uL4 C-terminal domain-containing protein</fullName>
    </recommendedName>
</protein>
<evidence type="ECO:0000256" key="2">
    <source>
        <dbReference type="ARBA" id="ARBA00022980"/>
    </source>
</evidence>
<sequence length="587" mass="64886">MKTRSLITDAKGRLLTDTCLKLIGKRKNGTRCFVSVLHFSISLFLSSFSPLQAIEKAIYLLRRGCSSSRWLSRRVLLTKENGIPSIGWSHRRRIMVRSLFFAVALLLLGGWKGKDEFVRQYTFGNHVASCHGSGEWSGVTSGESFVTGVESGVESHVLSCTSKTRRRLTVREETQTLKVREMATAAARPLVTVQGLDNDMTTDQSPTVVLPNVMTAPVRPDIVSFVHAQISNNSRQPYAVSTKSGHQTSAESWGTGRAVSRIPRVPGGGTHRAGQAAFGNQCRGGRMFAPTKVYRLWHRRVNVNMKRHAIVSAIAATAVPALVVARGHKIENVPEMPLVVSDSVEAVEKTSAAIKVLKQIGAYDDAEKAKESIGIRSGVGKMRNRRYVSRKGPLVVYGTEGSKIVKAFRNLPGVELCHVERLNLLKLAPGGHLGRFVVWTKSAFEKLEGIYGSFEKGSEKKKGYVLPRAKMVNADLARIINSDEVQSVVTPIEKDATRKVMKKNPLKNLNVMLKLNPYAKTAKRMSLLAEAERVKAKKEKLAKKRKTVTKEESLAIKAAGKSWHQTMISDSDYTDFDNFTKWLCASQ</sequence>
<dbReference type="PANTHER" id="PTHR19431">
    <property type="entry name" value="60S RIBOSOMAL PROTEIN L4"/>
    <property type="match status" value="1"/>
</dbReference>
<name>A0ABQ8AFB9_BRANA</name>
<comment type="similarity">
    <text evidence="1">Belongs to the universal ribosomal protein uL4 family.</text>
</comment>
<evidence type="ECO:0000313" key="8">
    <source>
        <dbReference type="Proteomes" id="UP000824890"/>
    </source>
</evidence>
<dbReference type="Pfam" id="PF00573">
    <property type="entry name" value="Ribosomal_L4"/>
    <property type="match status" value="1"/>
</dbReference>
<dbReference type="EMBL" id="JAGKQM010000013">
    <property type="protein sequence ID" value="KAH0891088.1"/>
    <property type="molecule type" value="Genomic_DNA"/>
</dbReference>
<dbReference type="Pfam" id="PF14374">
    <property type="entry name" value="Ribos_L4_asso_C"/>
    <property type="match status" value="1"/>
</dbReference>
<dbReference type="InterPro" id="IPR025755">
    <property type="entry name" value="Ribos_uL4_C_dom"/>
</dbReference>
<evidence type="ECO:0000256" key="3">
    <source>
        <dbReference type="ARBA" id="ARBA00023274"/>
    </source>
</evidence>
<dbReference type="Gene3D" id="3.40.1370.10">
    <property type="match status" value="1"/>
</dbReference>
<feature type="compositionally biased region" description="Polar residues" evidence="5">
    <location>
        <begin position="236"/>
        <end position="252"/>
    </location>
</feature>
<comment type="caution">
    <text evidence="7">The sequence shown here is derived from an EMBL/GenBank/DDBJ whole genome shotgun (WGS) entry which is preliminary data.</text>
</comment>
<dbReference type="InterPro" id="IPR013000">
    <property type="entry name" value="Ribosomal_uL4_euk/arc_CS"/>
</dbReference>
<dbReference type="Proteomes" id="UP000824890">
    <property type="component" value="Unassembled WGS sequence"/>
</dbReference>
<proteinExistence type="inferred from homology"/>
<evidence type="ECO:0000256" key="1">
    <source>
        <dbReference type="ARBA" id="ARBA00010528"/>
    </source>
</evidence>
<feature type="domain" description="Large ribosomal subunit protein uL4 C-terminal" evidence="6">
    <location>
        <begin position="462"/>
        <end position="534"/>
    </location>
</feature>
<reference evidence="7 8" key="1">
    <citation type="submission" date="2021-05" db="EMBL/GenBank/DDBJ databases">
        <title>Genome Assembly of Synthetic Allotetraploid Brassica napus Reveals Homoeologous Exchanges between Subgenomes.</title>
        <authorList>
            <person name="Davis J.T."/>
        </authorList>
    </citation>
    <scope>NUCLEOTIDE SEQUENCE [LARGE SCALE GENOMIC DNA]</scope>
    <source>
        <strain evidence="8">cv. Da-Ae</strain>
        <tissue evidence="7">Seedling</tissue>
    </source>
</reference>
<keyword evidence="4" id="KW-0175">Coiled coil</keyword>
<feature type="coiled-coil region" evidence="4">
    <location>
        <begin position="524"/>
        <end position="551"/>
    </location>
</feature>
<gene>
    <name evidence="7" type="ORF">HID58_053517</name>
</gene>
<evidence type="ECO:0000256" key="4">
    <source>
        <dbReference type="SAM" id="Coils"/>
    </source>
</evidence>
<keyword evidence="3" id="KW-0687">Ribonucleoprotein</keyword>
<accession>A0ABQ8AFB9</accession>
<dbReference type="InterPro" id="IPR045240">
    <property type="entry name" value="Ribosomal_uL4_euk/arch"/>
</dbReference>
<feature type="region of interest" description="Disordered" evidence="5">
    <location>
        <begin position="236"/>
        <end position="256"/>
    </location>
</feature>
<evidence type="ECO:0000256" key="5">
    <source>
        <dbReference type="SAM" id="MobiDB-lite"/>
    </source>
</evidence>
<keyword evidence="8" id="KW-1185">Reference proteome</keyword>
<keyword evidence="2" id="KW-0689">Ribosomal protein</keyword>